<protein>
    <recommendedName>
        <fullName evidence="5">Peroxin-14</fullName>
    </recommendedName>
</protein>
<keyword evidence="2" id="KW-0472">Membrane</keyword>
<keyword evidence="2" id="KW-0812">Transmembrane</keyword>
<organism evidence="3 4">
    <name type="scientific">Tilletia horrida</name>
    <dbReference type="NCBI Taxonomy" id="155126"/>
    <lineage>
        <taxon>Eukaryota</taxon>
        <taxon>Fungi</taxon>
        <taxon>Dikarya</taxon>
        <taxon>Basidiomycota</taxon>
        <taxon>Ustilaginomycotina</taxon>
        <taxon>Exobasidiomycetes</taxon>
        <taxon>Tilletiales</taxon>
        <taxon>Tilletiaceae</taxon>
        <taxon>Tilletia</taxon>
    </lineage>
</organism>
<keyword evidence="4" id="KW-1185">Reference proteome</keyword>
<feature type="region of interest" description="Disordered" evidence="1">
    <location>
        <begin position="267"/>
        <end position="288"/>
    </location>
</feature>
<dbReference type="Proteomes" id="UP001176521">
    <property type="component" value="Unassembled WGS sequence"/>
</dbReference>
<feature type="compositionally biased region" description="Acidic residues" evidence="1">
    <location>
        <begin position="145"/>
        <end position="155"/>
    </location>
</feature>
<evidence type="ECO:0000313" key="4">
    <source>
        <dbReference type="Proteomes" id="UP001176521"/>
    </source>
</evidence>
<sequence>MAVAPQLPPRTYPRSPLALYAAPAVPRPVPSYERYRVLLAFFRRLSFTLTLAGSGTAVLVYLWRRYFLPKWVETNAARSKIAIYQYQAYDALVPRLREAARRGGGLALKVEASPEEGDADDGKAEDGADAANKTDGKQPALIEGPQDDEEEEILDLSEPLPSAERKQIEAGPSTTTAAEAQDTSSQSAEAASPTTNQPPRSPRPTPLDLSALANVDEYAKKPAQLANKNSLPASSKAASALLTSLSGFNADISTQAFLAGSERVRPAFPLGSSSASSTTTQQQKGGSDLAQLKAEIRSLKGVLLSRRNFGYARPTTSVQ</sequence>
<accession>A0AAN6JK88</accession>
<gene>
    <name evidence="3" type="ORF">OC842_003667</name>
</gene>
<evidence type="ECO:0000256" key="2">
    <source>
        <dbReference type="SAM" id="Phobius"/>
    </source>
</evidence>
<evidence type="ECO:0000313" key="3">
    <source>
        <dbReference type="EMBL" id="KAK0531276.1"/>
    </source>
</evidence>
<feature type="compositionally biased region" description="Basic and acidic residues" evidence="1">
    <location>
        <begin position="120"/>
        <end position="136"/>
    </location>
</feature>
<feature type="compositionally biased region" description="Low complexity" evidence="1">
    <location>
        <begin position="271"/>
        <end position="287"/>
    </location>
</feature>
<evidence type="ECO:0008006" key="5">
    <source>
        <dbReference type="Google" id="ProtNLM"/>
    </source>
</evidence>
<keyword evidence="2" id="KW-1133">Transmembrane helix</keyword>
<name>A0AAN6JK88_9BASI</name>
<dbReference type="EMBL" id="JAPDMQ010000190">
    <property type="protein sequence ID" value="KAK0531276.1"/>
    <property type="molecule type" value="Genomic_DNA"/>
</dbReference>
<reference evidence="3" key="1">
    <citation type="journal article" date="2023" name="PhytoFront">
        <title>Draft Genome Resources of Seven Strains of Tilletia horrida, Causal Agent of Kernel Smut of Rice.</title>
        <authorList>
            <person name="Khanal S."/>
            <person name="Antony Babu S."/>
            <person name="Zhou X.G."/>
        </authorList>
    </citation>
    <scope>NUCLEOTIDE SEQUENCE</scope>
    <source>
        <strain evidence="3">TX3</strain>
    </source>
</reference>
<proteinExistence type="predicted"/>
<feature type="transmembrane region" description="Helical" evidence="2">
    <location>
        <begin position="41"/>
        <end position="63"/>
    </location>
</feature>
<feature type="compositionally biased region" description="Polar residues" evidence="1">
    <location>
        <begin position="172"/>
        <end position="198"/>
    </location>
</feature>
<feature type="region of interest" description="Disordered" evidence="1">
    <location>
        <begin position="107"/>
        <end position="215"/>
    </location>
</feature>
<dbReference type="AlphaFoldDB" id="A0AAN6JK88"/>
<evidence type="ECO:0000256" key="1">
    <source>
        <dbReference type="SAM" id="MobiDB-lite"/>
    </source>
</evidence>
<comment type="caution">
    <text evidence="3">The sequence shown here is derived from an EMBL/GenBank/DDBJ whole genome shotgun (WGS) entry which is preliminary data.</text>
</comment>